<evidence type="ECO:0000256" key="1">
    <source>
        <dbReference type="ARBA" id="ARBA00022801"/>
    </source>
</evidence>
<dbReference type="GO" id="GO:0006046">
    <property type="term" value="P:N-acetylglucosamine catabolic process"/>
    <property type="evidence" value="ECO:0007669"/>
    <property type="project" value="TreeGrafter"/>
</dbReference>
<dbReference type="Proteomes" id="UP000270094">
    <property type="component" value="Unassembled WGS sequence"/>
</dbReference>
<evidence type="ECO:0000313" key="3">
    <source>
        <dbReference type="Proteomes" id="UP000270094"/>
    </source>
</evidence>
<proteinExistence type="predicted"/>
<reference evidence="2 3" key="1">
    <citation type="submission" date="2018-11" db="EMBL/GenBank/DDBJ databases">
        <authorList>
            <consortium name="Pathogen Informatics"/>
        </authorList>
    </citation>
    <scope>NUCLEOTIDE SEQUENCE [LARGE SCALE GENOMIC DNA]</scope>
</reference>
<dbReference type="SUPFAM" id="SSF51556">
    <property type="entry name" value="Metallo-dependent hydrolases"/>
    <property type="match status" value="1"/>
</dbReference>
<protein>
    <recommendedName>
        <fullName evidence="4">N-acetylglucosamine-6-phosphate deacetylase</fullName>
    </recommendedName>
</protein>
<name>A0A3P7J2G0_STRVU</name>
<dbReference type="PANTHER" id="PTHR11113:SF14">
    <property type="entry name" value="N-ACETYLGLUCOSAMINE-6-PHOSPHATE DEACETYLASE"/>
    <property type="match status" value="1"/>
</dbReference>
<dbReference type="EMBL" id="UYYB01032777">
    <property type="protein sequence ID" value="VDM73859.1"/>
    <property type="molecule type" value="Genomic_DNA"/>
</dbReference>
<dbReference type="AlphaFoldDB" id="A0A3P7J2G0"/>
<dbReference type="OrthoDB" id="10264777at2759"/>
<dbReference type="PANTHER" id="PTHR11113">
    <property type="entry name" value="N-ACETYLGLUCOSAMINE-6-PHOSPHATE DEACETYLASE"/>
    <property type="match status" value="1"/>
</dbReference>
<keyword evidence="1" id="KW-0378">Hydrolase</keyword>
<dbReference type="GO" id="GO:0008448">
    <property type="term" value="F:N-acetylglucosamine-6-phosphate deacetylase activity"/>
    <property type="evidence" value="ECO:0007669"/>
    <property type="project" value="TreeGrafter"/>
</dbReference>
<sequence>MVCRFICRAHVEGPFISPDKKGCHPRKHIRNFGEDPVKTLKEVYGNMENVCMVTIAPELEGSEAAIRYLADKGKLVSLGHSSAGLVAGEKAVAAGARAITHLFNAMNSYHHRDPCLIGLLTSKMLGNRTIHYGIISDGIHTHDSALRLAYR</sequence>
<keyword evidence="3" id="KW-1185">Reference proteome</keyword>
<organism evidence="2 3">
    <name type="scientific">Strongylus vulgaris</name>
    <name type="common">Blood worm</name>
    <dbReference type="NCBI Taxonomy" id="40348"/>
    <lineage>
        <taxon>Eukaryota</taxon>
        <taxon>Metazoa</taxon>
        <taxon>Ecdysozoa</taxon>
        <taxon>Nematoda</taxon>
        <taxon>Chromadorea</taxon>
        <taxon>Rhabditida</taxon>
        <taxon>Rhabditina</taxon>
        <taxon>Rhabditomorpha</taxon>
        <taxon>Strongyloidea</taxon>
        <taxon>Strongylidae</taxon>
        <taxon>Strongylus</taxon>
    </lineage>
</organism>
<accession>A0A3P7J2G0</accession>
<gene>
    <name evidence="2" type="ORF">SVUK_LOCUS8857</name>
</gene>
<evidence type="ECO:0008006" key="4">
    <source>
        <dbReference type="Google" id="ProtNLM"/>
    </source>
</evidence>
<dbReference type="InterPro" id="IPR032466">
    <property type="entry name" value="Metal_Hydrolase"/>
</dbReference>
<dbReference type="Gene3D" id="3.20.20.140">
    <property type="entry name" value="Metal-dependent hydrolases"/>
    <property type="match status" value="1"/>
</dbReference>
<evidence type="ECO:0000313" key="2">
    <source>
        <dbReference type="EMBL" id="VDM73859.1"/>
    </source>
</evidence>